<sequence length="889" mass="95547">MEIDAAREVRTTCPYCGVGCGVLAKIAADGQVSVRGDPDHPANFGRLCSKGSALAETIDLDGRLLHPEVYGRRAGWDEALDRVASTFSQTIAEHGPDSVAFYVSGQLLTEDYYVANKLMKGFVGSANIDTNSRLCMASSVAGHRRAFGSDTVPGTYEDLELADLIVLVGSNLAWCHPVLYQRIAAAREKRPEMKIVLIDPRRTMTADIADLHLAIAPDGDVALFTGLLAYLGQHNALDRAYIAEHTTGFGQALFAASKLDLAGIAEATSLSEDELGRFYGLFARTEKTVTVYSQGVNQSSSGTDKVNAIINCHLATGRIGKPGAGPFSVTGQPNAMGGREVGGMANMLVAHMEIENPAHRARVRRFWNAPSMADKPGLKAVDMFKAVGDGRIKALWIMATNPVDSMPDADAVEAAIKACPFVVVSDVLASTDTVRHAHVRLPATAWGEKDGTVTNSERRISRQRAFLPTPGEARPDWWIIAEVGKRMGFGEAFSDASPAEIFAEHAALSAYENDGARDFDIGAYAGVDVEDYDGLAPFQWPAPSQSPPTTTRFFANGNFYTPDGKARFIPIRPATDTRTDEKFPLILNTGRVRDHWHTMTRTGKSPRLSQHIAEPFVEIHPADAQRFGIGDADIVRISSPRGEVLVRALVTLRQRQGSLFAPMHWTDQFAAKGRLDALTASLTDPVSGQPALKHVAVRIEKFAAKAFGFAVTRERPASVTATYWAVAKCRGGWRVELAFADDNTDWAGFAASLFGAPPTSDTLAYHDRDAGQHRIAAFDAERLQGALFVAPGPVAVSRGWAAEQLEETHAGQRERFRIVAGRAGAERPDAGATVCSCFSIGANQIAAAVAAGCTTVASIGETLKAGTNCGSCRAEIRVIIEARRVQAAE</sequence>
<evidence type="ECO:0000313" key="19">
    <source>
        <dbReference type="Proteomes" id="UP000272706"/>
    </source>
</evidence>
<dbReference type="InterPro" id="IPR027467">
    <property type="entry name" value="MopterinOxRdtase_cofactor_BS"/>
</dbReference>
<keyword evidence="7" id="KW-0732">Signal</keyword>
<keyword evidence="12" id="KW-0411">Iron-sulfur</keyword>
<comment type="cofactor">
    <cofactor evidence="2">
        <name>[4Fe-4S] cluster</name>
        <dbReference type="ChEBI" id="CHEBI:49883"/>
    </cofactor>
</comment>
<dbReference type="GO" id="GO:1990204">
    <property type="term" value="C:oxidoreductase complex"/>
    <property type="evidence" value="ECO:0007669"/>
    <property type="project" value="UniProtKB-ARBA"/>
</dbReference>
<keyword evidence="8" id="KW-0574">Periplasm</keyword>
<dbReference type="PROSITE" id="PS00932">
    <property type="entry name" value="MOLYBDOPTERIN_PROK_3"/>
    <property type="match status" value="1"/>
</dbReference>
<dbReference type="PANTHER" id="PTHR43105:SF9">
    <property type="entry name" value="NADPH-FE(3+) OXIDOREDUCTASE SUBUNIT ALPHA"/>
    <property type="match status" value="1"/>
</dbReference>
<evidence type="ECO:0000256" key="15">
    <source>
        <dbReference type="ARBA" id="ARBA00055000"/>
    </source>
</evidence>
<dbReference type="Pfam" id="PF04324">
    <property type="entry name" value="Fer2_BFD"/>
    <property type="match status" value="1"/>
</dbReference>
<evidence type="ECO:0000256" key="11">
    <source>
        <dbReference type="ARBA" id="ARBA00023004"/>
    </source>
</evidence>
<dbReference type="AlphaFoldDB" id="A0A3A5KN18"/>
<dbReference type="RefSeq" id="WP_120015852.1">
    <property type="nucleotide sequence ID" value="NZ_QZWZ01000014.1"/>
</dbReference>
<dbReference type="CDD" id="cd02791">
    <property type="entry name" value="MopB_CT_Nitrate-R-NapA-like"/>
    <property type="match status" value="1"/>
</dbReference>
<dbReference type="Gene3D" id="3.40.50.740">
    <property type="match status" value="1"/>
</dbReference>
<accession>A0A3A5KN18</accession>
<evidence type="ECO:0000256" key="2">
    <source>
        <dbReference type="ARBA" id="ARBA00001966"/>
    </source>
</evidence>
<dbReference type="Pfam" id="PF00384">
    <property type="entry name" value="Molybdopterin"/>
    <property type="match status" value="1"/>
</dbReference>
<evidence type="ECO:0000256" key="7">
    <source>
        <dbReference type="ARBA" id="ARBA00022729"/>
    </source>
</evidence>
<dbReference type="GO" id="GO:0043546">
    <property type="term" value="F:molybdopterin cofactor binding"/>
    <property type="evidence" value="ECO:0007669"/>
    <property type="project" value="InterPro"/>
</dbReference>
<keyword evidence="9" id="KW-0249">Electron transport</keyword>
<protein>
    <recommendedName>
        <fullName evidence="16">nitrate reductase (cytochrome)</fullName>
        <ecNumber evidence="16">1.9.6.1</ecNumber>
    </recommendedName>
</protein>
<keyword evidence="9" id="KW-0813">Transport</keyword>
<dbReference type="Gene3D" id="1.10.10.1100">
    <property type="entry name" value="BFD-like [2Fe-2S]-binding domain"/>
    <property type="match status" value="1"/>
</dbReference>
<dbReference type="PROSITE" id="PS51669">
    <property type="entry name" value="4FE4S_MOW_BIS_MGD"/>
    <property type="match status" value="1"/>
</dbReference>
<dbReference type="InterPro" id="IPR006963">
    <property type="entry name" value="Mopterin_OxRdtase_4Fe-4S_dom"/>
</dbReference>
<keyword evidence="19" id="KW-1185">Reference proteome</keyword>
<evidence type="ECO:0000256" key="5">
    <source>
        <dbReference type="ARBA" id="ARBA00022505"/>
    </source>
</evidence>
<feature type="domain" description="4Fe-4S Mo/W bis-MGD-type" evidence="17">
    <location>
        <begin position="6"/>
        <end position="62"/>
    </location>
</feature>
<keyword evidence="13" id="KW-0534">Nitrate assimilation</keyword>
<dbReference type="Gene3D" id="2.40.40.20">
    <property type="match status" value="1"/>
</dbReference>
<dbReference type="Gene3D" id="3.40.228.10">
    <property type="entry name" value="Dimethylsulfoxide Reductase, domain 2"/>
    <property type="match status" value="1"/>
</dbReference>
<dbReference type="EC" id="1.9.6.1" evidence="16"/>
<evidence type="ECO:0000256" key="12">
    <source>
        <dbReference type="ARBA" id="ARBA00023014"/>
    </source>
</evidence>
<dbReference type="Proteomes" id="UP000272706">
    <property type="component" value="Unassembled WGS sequence"/>
</dbReference>
<dbReference type="SUPFAM" id="SSF50692">
    <property type="entry name" value="ADC-like"/>
    <property type="match status" value="1"/>
</dbReference>
<keyword evidence="4" id="KW-0004">4Fe-4S</keyword>
<proteinExistence type="inferred from homology"/>
<keyword evidence="6" id="KW-0479">Metal-binding</keyword>
<dbReference type="InterPro" id="IPR041957">
    <property type="entry name" value="CT_Nitrate-R-NapA-like"/>
</dbReference>
<evidence type="ECO:0000256" key="14">
    <source>
        <dbReference type="ARBA" id="ARBA00052176"/>
    </source>
</evidence>
<dbReference type="Pfam" id="PF01568">
    <property type="entry name" value="Molydop_binding"/>
    <property type="match status" value="1"/>
</dbReference>
<dbReference type="CDD" id="cd02754">
    <property type="entry name" value="MopB_Nitrate-R-NapA-like"/>
    <property type="match status" value="1"/>
</dbReference>
<comment type="catalytic activity">
    <reaction evidence="14">
        <text>2 Fe(II)-[cytochrome] + nitrate + 2 H(+) = 2 Fe(III)-[cytochrome] + nitrite + H2O</text>
        <dbReference type="Rhea" id="RHEA:12909"/>
        <dbReference type="Rhea" id="RHEA-COMP:11777"/>
        <dbReference type="Rhea" id="RHEA-COMP:11778"/>
        <dbReference type="ChEBI" id="CHEBI:15377"/>
        <dbReference type="ChEBI" id="CHEBI:15378"/>
        <dbReference type="ChEBI" id="CHEBI:16301"/>
        <dbReference type="ChEBI" id="CHEBI:17632"/>
        <dbReference type="ChEBI" id="CHEBI:29033"/>
        <dbReference type="ChEBI" id="CHEBI:29034"/>
        <dbReference type="EC" id="1.9.6.1"/>
    </reaction>
</comment>
<dbReference type="GO" id="GO:0046872">
    <property type="term" value="F:metal ion binding"/>
    <property type="evidence" value="ECO:0007669"/>
    <property type="project" value="UniProtKB-KW"/>
</dbReference>
<evidence type="ECO:0000259" key="17">
    <source>
        <dbReference type="PROSITE" id="PS51669"/>
    </source>
</evidence>
<dbReference type="GO" id="GO:0045333">
    <property type="term" value="P:cellular respiration"/>
    <property type="evidence" value="ECO:0007669"/>
    <property type="project" value="UniProtKB-ARBA"/>
</dbReference>
<evidence type="ECO:0000256" key="10">
    <source>
        <dbReference type="ARBA" id="ARBA00023002"/>
    </source>
</evidence>
<dbReference type="GO" id="GO:0051539">
    <property type="term" value="F:4 iron, 4 sulfur cluster binding"/>
    <property type="evidence" value="ECO:0007669"/>
    <property type="project" value="UniProtKB-KW"/>
</dbReference>
<evidence type="ECO:0000256" key="8">
    <source>
        <dbReference type="ARBA" id="ARBA00022764"/>
    </source>
</evidence>
<organism evidence="18 19">
    <name type="scientific">Mesorhizobium waimense</name>
    <dbReference type="NCBI Taxonomy" id="1300307"/>
    <lineage>
        <taxon>Bacteria</taxon>
        <taxon>Pseudomonadati</taxon>
        <taxon>Pseudomonadota</taxon>
        <taxon>Alphaproteobacteria</taxon>
        <taxon>Hyphomicrobiales</taxon>
        <taxon>Phyllobacteriaceae</taxon>
        <taxon>Mesorhizobium</taxon>
    </lineage>
</organism>
<comment type="function">
    <text evidence="15">Catalytic subunit of the periplasmic nitrate reductase complex NapAB. Receives electrons from NapB and catalyzes the reduction of nitrate to nitrite.</text>
</comment>
<dbReference type="Pfam" id="PF04879">
    <property type="entry name" value="Molybdop_Fe4S4"/>
    <property type="match status" value="1"/>
</dbReference>
<dbReference type="GO" id="GO:0016020">
    <property type="term" value="C:membrane"/>
    <property type="evidence" value="ECO:0007669"/>
    <property type="project" value="TreeGrafter"/>
</dbReference>
<comment type="cofactor">
    <cofactor evidence="1">
        <name>Mo-bis(molybdopterin guanine dinucleotide)</name>
        <dbReference type="ChEBI" id="CHEBI:60539"/>
    </cofactor>
</comment>
<evidence type="ECO:0000256" key="13">
    <source>
        <dbReference type="ARBA" id="ARBA00023063"/>
    </source>
</evidence>
<evidence type="ECO:0000256" key="1">
    <source>
        <dbReference type="ARBA" id="ARBA00001942"/>
    </source>
</evidence>
<dbReference type="InterPro" id="IPR007419">
    <property type="entry name" value="BFD-like_2Fe2S-bd_dom"/>
</dbReference>
<evidence type="ECO:0000256" key="3">
    <source>
        <dbReference type="ARBA" id="ARBA00008747"/>
    </source>
</evidence>
<evidence type="ECO:0000256" key="4">
    <source>
        <dbReference type="ARBA" id="ARBA00022485"/>
    </source>
</evidence>
<keyword evidence="11" id="KW-0408">Iron</keyword>
<comment type="similarity">
    <text evidence="3">Belongs to the prokaryotic molybdopterin-containing oxidoreductase family. NasA/NapA/NarB subfamily.</text>
</comment>
<evidence type="ECO:0000256" key="16">
    <source>
        <dbReference type="ARBA" id="ARBA00067026"/>
    </source>
</evidence>
<comment type="caution">
    <text evidence="18">The sequence shown here is derived from an EMBL/GenBank/DDBJ whole genome shotgun (WGS) entry which is preliminary data.</text>
</comment>
<dbReference type="InterPro" id="IPR006655">
    <property type="entry name" value="Mopterin_OxRdtase_prok_CS"/>
</dbReference>
<evidence type="ECO:0000256" key="6">
    <source>
        <dbReference type="ARBA" id="ARBA00022723"/>
    </source>
</evidence>
<evidence type="ECO:0000256" key="9">
    <source>
        <dbReference type="ARBA" id="ARBA00022982"/>
    </source>
</evidence>
<dbReference type="SMART" id="SM00926">
    <property type="entry name" value="Molybdop_Fe4S4"/>
    <property type="match status" value="1"/>
</dbReference>
<dbReference type="InterPro" id="IPR006657">
    <property type="entry name" value="MoPterin_dinucl-bd_dom"/>
</dbReference>
<dbReference type="InterPro" id="IPR009010">
    <property type="entry name" value="Asp_de-COase-like_dom_sf"/>
</dbReference>
<dbReference type="EMBL" id="QZWZ01000014">
    <property type="protein sequence ID" value="RJT37271.1"/>
    <property type="molecule type" value="Genomic_DNA"/>
</dbReference>
<dbReference type="Gene3D" id="2.20.25.90">
    <property type="entry name" value="ADC-like domains"/>
    <property type="match status" value="1"/>
</dbReference>
<dbReference type="FunFam" id="2.40.40.20:FF:000005">
    <property type="entry name" value="Periplasmic nitrate reductase"/>
    <property type="match status" value="1"/>
</dbReference>
<evidence type="ECO:0000313" key="18">
    <source>
        <dbReference type="EMBL" id="RJT37271.1"/>
    </source>
</evidence>
<dbReference type="InterPro" id="IPR050123">
    <property type="entry name" value="Prok_molybdopt-oxidoreductase"/>
</dbReference>
<dbReference type="PROSITE" id="PS00551">
    <property type="entry name" value="MOLYBDOPTERIN_PROK_1"/>
    <property type="match status" value="1"/>
</dbReference>
<dbReference type="InterPro" id="IPR006656">
    <property type="entry name" value="Mopterin_OxRdtase"/>
</dbReference>
<dbReference type="InterPro" id="IPR041854">
    <property type="entry name" value="BFD-like_2Fe2S-bd_dom_sf"/>
</dbReference>
<dbReference type="PANTHER" id="PTHR43105">
    <property type="entry name" value="RESPIRATORY NITRATE REDUCTASE"/>
    <property type="match status" value="1"/>
</dbReference>
<dbReference type="OrthoDB" id="9816402at2"/>
<dbReference type="GO" id="GO:0050140">
    <property type="term" value="F:nitrate reductase (cytochrome) activity"/>
    <property type="evidence" value="ECO:0007669"/>
    <property type="project" value="UniProtKB-EC"/>
</dbReference>
<dbReference type="SUPFAM" id="SSF53706">
    <property type="entry name" value="Formate dehydrogenase/DMSO reductase, domains 1-3"/>
    <property type="match status" value="1"/>
</dbReference>
<dbReference type="GO" id="GO:0042128">
    <property type="term" value="P:nitrate assimilation"/>
    <property type="evidence" value="ECO:0007669"/>
    <property type="project" value="UniProtKB-KW"/>
</dbReference>
<reference evidence="18 19" key="1">
    <citation type="submission" date="2018-09" db="EMBL/GenBank/DDBJ databases">
        <title>Mesorhizobium carmichaelinearum sp. nov. isolated from Carmichaelinea spp. root nodules in New Zealand.</title>
        <authorList>
            <person name="De Meyer S.E."/>
        </authorList>
    </citation>
    <scope>NUCLEOTIDE SEQUENCE [LARGE SCALE GENOMIC DNA]</scope>
    <source>
        <strain evidence="18 19">ICMP19557</strain>
    </source>
</reference>
<keyword evidence="10" id="KW-0560">Oxidoreductase</keyword>
<keyword evidence="5" id="KW-0500">Molybdenum</keyword>
<gene>
    <name evidence="18" type="ORF">D3227_19015</name>
</gene>
<name>A0A3A5KN18_9HYPH</name>